<dbReference type="GO" id="GO:0000041">
    <property type="term" value="P:transition metal ion transport"/>
    <property type="evidence" value="ECO:0007669"/>
    <property type="project" value="InterPro"/>
</dbReference>
<reference evidence="8" key="2">
    <citation type="submission" date="2023-01" db="EMBL/GenBank/DDBJ databases">
        <title>Draft genome sequence of Agaribacter marinus strain NBRC 110023.</title>
        <authorList>
            <person name="Sun Q."/>
            <person name="Mori K."/>
        </authorList>
    </citation>
    <scope>NUCLEOTIDE SEQUENCE</scope>
    <source>
        <strain evidence="8">NBRC 110023</strain>
    </source>
</reference>
<dbReference type="Proteomes" id="UP001156601">
    <property type="component" value="Unassembled WGS sequence"/>
</dbReference>
<accession>A0AA37WJG7</accession>
<dbReference type="InterPro" id="IPR002751">
    <property type="entry name" value="CbiM/NikMN"/>
</dbReference>
<dbReference type="GO" id="GO:0005886">
    <property type="term" value="C:plasma membrane"/>
    <property type="evidence" value="ECO:0007669"/>
    <property type="project" value="UniProtKB-SubCell"/>
</dbReference>
<comment type="caution">
    <text evidence="8">The sequence shown here is derived from an EMBL/GenBank/DDBJ whole genome shotgun (WGS) entry which is preliminary data.</text>
</comment>
<feature type="transmembrane region" description="Helical" evidence="7">
    <location>
        <begin position="100"/>
        <end position="119"/>
    </location>
</feature>
<dbReference type="Gene3D" id="1.10.1760.20">
    <property type="match status" value="1"/>
</dbReference>
<feature type="transmembrane region" description="Helical" evidence="7">
    <location>
        <begin position="172"/>
        <end position="197"/>
    </location>
</feature>
<keyword evidence="6 7" id="KW-0472">Membrane</keyword>
<evidence type="ECO:0000256" key="2">
    <source>
        <dbReference type="ARBA" id="ARBA00022448"/>
    </source>
</evidence>
<keyword evidence="4 7" id="KW-0812">Transmembrane</keyword>
<feature type="transmembrane region" description="Helical" evidence="7">
    <location>
        <begin position="63"/>
        <end position="88"/>
    </location>
</feature>
<evidence type="ECO:0000313" key="9">
    <source>
        <dbReference type="Proteomes" id="UP001156601"/>
    </source>
</evidence>
<keyword evidence="5 7" id="KW-1133">Transmembrane helix</keyword>
<evidence type="ECO:0000256" key="1">
    <source>
        <dbReference type="ARBA" id="ARBA00004651"/>
    </source>
</evidence>
<dbReference type="AlphaFoldDB" id="A0AA37WJG7"/>
<feature type="transmembrane region" description="Helical" evidence="7">
    <location>
        <begin position="131"/>
        <end position="152"/>
    </location>
</feature>
<feature type="transmembrane region" description="Helical" evidence="7">
    <location>
        <begin position="35"/>
        <end position="51"/>
    </location>
</feature>
<organism evidence="8 9">
    <name type="scientific">Agaribacter marinus</name>
    <dbReference type="NCBI Taxonomy" id="1431249"/>
    <lineage>
        <taxon>Bacteria</taxon>
        <taxon>Pseudomonadati</taxon>
        <taxon>Pseudomonadota</taxon>
        <taxon>Gammaproteobacteria</taxon>
        <taxon>Alteromonadales</taxon>
        <taxon>Alteromonadaceae</taxon>
        <taxon>Agaribacter</taxon>
    </lineage>
</organism>
<dbReference type="Pfam" id="PF01891">
    <property type="entry name" value="CbiM"/>
    <property type="match status" value="1"/>
</dbReference>
<proteinExistence type="predicted"/>
<gene>
    <name evidence="8" type="ORF">GCM10007852_10820</name>
</gene>
<evidence type="ECO:0000256" key="3">
    <source>
        <dbReference type="ARBA" id="ARBA00022475"/>
    </source>
</evidence>
<keyword evidence="3" id="KW-1003">Cell membrane</keyword>
<evidence type="ECO:0000313" key="8">
    <source>
        <dbReference type="EMBL" id="GLR70174.1"/>
    </source>
</evidence>
<evidence type="ECO:0000256" key="4">
    <source>
        <dbReference type="ARBA" id="ARBA00022692"/>
    </source>
</evidence>
<evidence type="ECO:0000256" key="5">
    <source>
        <dbReference type="ARBA" id="ARBA00022989"/>
    </source>
</evidence>
<dbReference type="EMBL" id="BSOT01000005">
    <property type="protein sequence ID" value="GLR70174.1"/>
    <property type="molecule type" value="Genomic_DNA"/>
</dbReference>
<reference evidence="8" key="1">
    <citation type="journal article" date="2014" name="Int. J. Syst. Evol. Microbiol.">
        <title>Complete genome sequence of Corynebacterium casei LMG S-19264T (=DSM 44701T), isolated from a smear-ripened cheese.</title>
        <authorList>
            <consortium name="US DOE Joint Genome Institute (JGI-PGF)"/>
            <person name="Walter F."/>
            <person name="Albersmeier A."/>
            <person name="Kalinowski J."/>
            <person name="Ruckert C."/>
        </authorList>
    </citation>
    <scope>NUCLEOTIDE SEQUENCE</scope>
    <source>
        <strain evidence="8">NBRC 110023</strain>
    </source>
</reference>
<protein>
    <submittedName>
        <fullName evidence="8">Uncharacterized protein</fullName>
    </submittedName>
</protein>
<dbReference type="RefSeq" id="WP_284216478.1">
    <property type="nucleotide sequence ID" value="NZ_BSOT01000005.1"/>
</dbReference>
<keyword evidence="2" id="KW-0813">Transport</keyword>
<evidence type="ECO:0000256" key="6">
    <source>
        <dbReference type="ARBA" id="ARBA00023136"/>
    </source>
</evidence>
<comment type="subcellular location">
    <subcellularLocation>
        <location evidence="1">Cell membrane</location>
        <topology evidence="1">Multi-pass membrane protein</topology>
    </subcellularLocation>
</comment>
<keyword evidence="9" id="KW-1185">Reference proteome</keyword>
<sequence>MTFIQLICTITFCAIFAYAVKNTELRTLTKDKRLQHRLFGTSTALFILWLFRVSIHDGLVMHFLGLTALTLILGFRWSLISATAVLLALTGLGYENLESFGVNGLLGILLPLIASYSIYTVTFHKMQRHLFIYIFLCAFLAGAISIALKMGLMSAYFYVDGLYAWDVIAYNYTQMIILLVFQEAFFNGMLMTCLIIYKPQWVYTFSDKFYLDGK</sequence>
<name>A0AA37WJG7_9ALTE</name>
<evidence type="ECO:0000256" key="7">
    <source>
        <dbReference type="SAM" id="Phobius"/>
    </source>
</evidence>